<name>A0AA40V8K0_STUST</name>
<feature type="chain" id="PRO_5041440698" evidence="1">
    <location>
        <begin position="20"/>
        <end position="293"/>
    </location>
</feature>
<feature type="signal peptide" evidence="1">
    <location>
        <begin position="1"/>
        <end position="19"/>
    </location>
</feature>
<dbReference type="Proteomes" id="UP001138621">
    <property type="component" value="Unassembled WGS sequence"/>
</dbReference>
<reference evidence="2" key="1">
    <citation type="submission" date="2020-02" db="EMBL/GenBank/DDBJ databases">
        <title>Synteny-based analysis reveals conserved mechanism for high triclosan tolerance in Pseudomonas, as well as instances of horizontal transfer.</title>
        <authorList>
            <person name="Mcfarland A.G."/>
            <person name="Bertucci H.K."/>
            <person name="Litmann E."/>
            <person name="Shen J."/>
            <person name="Huttenhower C."/>
            <person name="Hartmann E.M."/>
        </authorList>
    </citation>
    <scope>NUCLEOTIDE SEQUENCE</scope>
    <source>
        <strain evidence="2">109A1</strain>
    </source>
</reference>
<comment type="caution">
    <text evidence="2">The sequence shown here is derived from an EMBL/GenBank/DDBJ whole genome shotgun (WGS) entry which is preliminary data.</text>
</comment>
<dbReference type="AlphaFoldDB" id="A0AA40V8K0"/>
<evidence type="ECO:0000313" key="2">
    <source>
        <dbReference type="EMBL" id="MBA1305983.1"/>
    </source>
</evidence>
<dbReference type="Gene3D" id="3.40.30.10">
    <property type="entry name" value="Glutaredoxin"/>
    <property type="match status" value="1"/>
</dbReference>
<dbReference type="InterPro" id="IPR039555">
    <property type="entry name" value="TraF/TrbB"/>
</dbReference>
<dbReference type="EMBL" id="JAAMRD010000014">
    <property type="protein sequence ID" value="MBA1305983.1"/>
    <property type="molecule type" value="Genomic_DNA"/>
</dbReference>
<dbReference type="InterPro" id="IPR036249">
    <property type="entry name" value="Thioredoxin-like_sf"/>
</dbReference>
<dbReference type="Pfam" id="PF13728">
    <property type="entry name" value="TraF"/>
    <property type="match status" value="1"/>
</dbReference>
<accession>A0AA40V8K0</accession>
<keyword evidence="1" id="KW-0732">Signal</keyword>
<gene>
    <name evidence="2" type="ORF">G7024_16455</name>
</gene>
<proteinExistence type="predicted"/>
<sequence length="293" mass="33021">MKNKVAFAVVFVAGGFVFNAPSVLSTVSNPQDVLADAVAKALVSVDRYNEERENETLDQLPNILDCQNMEWMKSCTTLNRNAKKHPNAPIRLTNAQGLEFNFQPGTPSAVIRLQLEQSEAAAEAYLAYMDQTWGEYHKSAELFKMAKWKAGELQNMKGLDAAIEKNNAVKNIDTKSVSLSVFVESTCPVCERQLETLSNLQQRYPNLGIRVFQLDQDKEAFVRNVNNRGLTGRIVSPEERQKLERLGIVNWPRIWVDNTRASRRQTLIGNKTLLQLEDRLQAMTYVQTAKAGD</sequence>
<evidence type="ECO:0000256" key="1">
    <source>
        <dbReference type="SAM" id="SignalP"/>
    </source>
</evidence>
<protein>
    <submittedName>
        <fullName evidence="2">Conjugal transfer protein TraF</fullName>
    </submittedName>
</protein>
<dbReference type="RefSeq" id="WP_181121725.1">
    <property type="nucleotide sequence ID" value="NZ_JAAMRD010000014.1"/>
</dbReference>
<evidence type="ECO:0000313" key="3">
    <source>
        <dbReference type="Proteomes" id="UP001138621"/>
    </source>
</evidence>
<organism evidence="2 3">
    <name type="scientific">Stutzerimonas stutzeri</name>
    <name type="common">Pseudomonas stutzeri</name>
    <dbReference type="NCBI Taxonomy" id="316"/>
    <lineage>
        <taxon>Bacteria</taxon>
        <taxon>Pseudomonadati</taxon>
        <taxon>Pseudomonadota</taxon>
        <taxon>Gammaproteobacteria</taxon>
        <taxon>Pseudomonadales</taxon>
        <taxon>Pseudomonadaceae</taxon>
        <taxon>Stutzerimonas</taxon>
    </lineage>
</organism>
<dbReference type="SUPFAM" id="SSF52833">
    <property type="entry name" value="Thioredoxin-like"/>
    <property type="match status" value="1"/>
</dbReference>